<keyword evidence="1" id="KW-0472">Membrane</keyword>
<dbReference type="EMBL" id="MTYJ01000029">
    <property type="protein sequence ID" value="OQV20616.1"/>
    <property type="molecule type" value="Genomic_DNA"/>
</dbReference>
<keyword evidence="1" id="KW-0812">Transmembrane</keyword>
<protein>
    <submittedName>
        <fullName evidence="2">Uncharacterized protein</fullName>
    </submittedName>
</protein>
<dbReference type="AlphaFoldDB" id="A0A1W0WZH0"/>
<evidence type="ECO:0000313" key="2">
    <source>
        <dbReference type="EMBL" id="OQV20616.1"/>
    </source>
</evidence>
<accession>A0A1W0WZH0</accession>
<gene>
    <name evidence="2" type="ORF">BV898_05435</name>
</gene>
<feature type="transmembrane region" description="Helical" evidence="1">
    <location>
        <begin position="83"/>
        <end position="107"/>
    </location>
</feature>
<evidence type="ECO:0000256" key="1">
    <source>
        <dbReference type="SAM" id="Phobius"/>
    </source>
</evidence>
<sequence length="258" mass="29054">MVMSGSESSLCQTKLLKSVGFLPPPSNLPNCTTNQRAKSGRVIGIIRASPAILLLIGAFYLTYNQGALSCYQIFVTTPTDNHTNLLLLALVHLHYGATFLSGFLLFATTLGHDIWKIVEWYLFWNPGDASSSPYQLAVISVIPMICEPYSWPNVILYFCCSTVPFILSQQVYVCAMDLAGRARTVLVIMETEILRECQRWAELAHHPPSLDNLNEKIATWEYLHSQVLLVLRALNQFFGQIFLVAYLVDVMVRRLVHQ</sequence>
<name>A0A1W0WZH0_HYPEX</name>
<keyword evidence="1" id="KW-1133">Transmembrane helix</keyword>
<reference evidence="3" key="1">
    <citation type="submission" date="2017-01" db="EMBL/GenBank/DDBJ databases">
        <title>Comparative genomics of anhydrobiosis in the tardigrade Hypsibius dujardini.</title>
        <authorList>
            <person name="Yoshida Y."/>
            <person name="Koutsovoulos G."/>
            <person name="Laetsch D."/>
            <person name="Stevens L."/>
            <person name="Kumar S."/>
            <person name="Horikawa D."/>
            <person name="Ishino K."/>
            <person name="Komine S."/>
            <person name="Tomita M."/>
            <person name="Blaxter M."/>
            <person name="Arakawa K."/>
        </authorList>
    </citation>
    <scope>NUCLEOTIDE SEQUENCE [LARGE SCALE GENOMIC DNA]</scope>
    <source>
        <strain evidence="3">Z151</strain>
    </source>
</reference>
<evidence type="ECO:0000313" key="3">
    <source>
        <dbReference type="Proteomes" id="UP000192578"/>
    </source>
</evidence>
<dbReference type="Proteomes" id="UP000192578">
    <property type="component" value="Unassembled WGS sequence"/>
</dbReference>
<proteinExistence type="predicted"/>
<comment type="caution">
    <text evidence="2">The sequence shown here is derived from an EMBL/GenBank/DDBJ whole genome shotgun (WGS) entry which is preliminary data.</text>
</comment>
<organism evidence="2 3">
    <name type="scientific">Hypsibius exemplaris</name>
    <name type="common">Freshwater tardigrade</name>
    <dbReference type="NCBI Taxonomy" id="2072580"/>
    <lineage>
        <taxon>Eukaryota</taxon>
        <taxon>Metazoa</taxon>
        <taxon>Ecdysozoa</taxon>
        <taxon>Tardigrada</taxon>
        <taxon>Eutardigrada</taxon>
        <taxon>Parachela</taxon>
        <taxon>Hypsibioidea</taxon>
        <taxon>Hypsibiidae</taxon>
        <taxon>Hypsibius</taxon>
    </lineage>
</organism>
<keyword evidence="3" id="KW-1185">Reference proteome</keyword>
<feature type="transmembrane region" description="Helical" evidence="1">
    <location>
        <begin position="44"/>
        <end position="63"/>
    </location>
</feature>